<dbReference type="SUPFAM" id="SSF46689">
    <property type="entry name" value="Homeodomain-like"/>
    <property type="match status" value="1"/>
</dbReference>
<dbReference type="InterPro" id="IPR050109">
    <property type="entry name" value="HTH-type_TetR-like_transc_reg"/>
</dbReference>
<organism evidence="4 5">
    <name type="scientific">Pantoea anthophila</name>
    <dbReference type="NCBI Taxonomy" id="470931"/>
    <lineage>
        <taxon>Bacteria</taxon>
        <taxon>Pseudomonadati</taxon>
        <taxon>Pseudomonadota</taxon>
        <taxon>Gammaproteobacteria</taxon>
        <taxon>Enterobacterales</taxon>
        <taxon>Erwiniaceae</taxon>
        <taxon>Pantoea</taxon>
    </lineage>
</organism>
<sequence length="203" mass="21897">MTAKKPSPKRLSREARRRQLSEVAWQIMQAEGSEALTLARVGEAAGVSKPVVYDHFTTRHGLLAALYDDFDRRQTDRMEAAMEAAPMQMQQKAAVLAACYVDCVMTEGREIPELLSALSTTPELAAVKRHYQLDFIARCQRWFAPFTGSSGMAEAGMWGLLGGADAIAGAVARGDIDKQAGEQAITALVVALVAGSRTPAEEA</sequence>
<accession>A0ABY2ZCN0</accession>
<gene>
    <name evidence="4" type="ORF">FJW00_08270</name>
</gene>
<reference evidence="4 5" key="1">
    <citation type="submission" date="2019-06" db="EMBL/GenBank/DDBJ databases">
        <title>Taxogenomics and systematics of the genus Pantoea.</title>
        <authorList>
            <person name="Tambong J.T."/>
        </authorList>
    </citation>
    <scope>NUCLEOTIDE SEQUENCE [LARGE SCALE GENOMIC DNA]</scope>
    <source>
        <strain evidence="4 5">LMG 2558</strain>
    </source>
</reference>
<dbReference type="EMBL" id="VHIZ01000037">
    <property type="protein sequence ID" value="TPV28934.1"/>
    <property type="molecule type" value="Genomic_DNA"/>
</dbReference>
<feature type="DNA-binding region" description="H-T-H motif" evidence="2">
    <location>
        <begin position="37"/>
        <end position="56"/>
    </location>
</feature>
<protein>
    <submittedName>
        <fullName evidence="4">TetR/AcrR family transcriptional regulator</fullName>
    </submittedName>
</protein>
<dbReference type="PROSITE" id="PS50977">
    <property type="entry name" value="HTH_TETR_2"/>
    <property type="match status" value="1"/>
</dbReference>
<dbReference type="RefSeq" id="WP_140923507.1">
    <property type="nucleotide sequence ID" value="NZ_VHIZ01000037.1"/>
</dbReference>
<dbReference type="InterPro" id="IPR001647">
    <property type="entry name" value="HTH_TetR"/>
</dbReference>
<feature type="domain" description="HTH tetR-type" evidence="3">
    <location>
        <begin position="14"/>
        <end position="74"/>
    </location>
</feature>
<evidence type="ECO:0000313" key="5">
    <source>
        <dbReference type="Proteomes" id="UP000316142"/>
    </source>
</evidence>
<comment type="caution">
    <text evidence="4">The sequence shown here is derived from an EMBL/GenBank/DDBJ whole genome shotgun (WGS) entry which is preliminary data.</text>
</comment>
<evidence type="ECO:0000313" key="4">
    <source>
        <dbReference type="EMBL" id="TPV28934.1"/>
    </source>
</evidence>
<dbReference type="Pfam" id="PF00440">
    <property type="entry name" value="TetR_N"/>
    <property type="match status" value="1"/>
</dbReference>
<dbReference type="Gene3D" id="1.10.357.10">
    <property type="entry name" value="Tetracycline Repressor, domain 2"/>
    <property type="match status" value="1"/>
</dbReference>
<name>A0ABY2ZCN0_9GAMM</name>
<evidence type="ECO:0000259" key="3">
    <source>
        <dbReference type="PROSITE" id="PS50977"/>
    </source>
</evidence>
<dbReference type="InterPro" id="IPR009057">
    <property type="entry name" value="Homeodomain-like_sf"/>
</dbReference>
<proteinExistence type="predicted"/>
<evidence type="ECO:0000256" key="1">
    <source>
        <dbReference type="ARBA" id="ARBA00023125"/>
    </source>
</evidence>
<keyword evidence="1 2" id="KW-0238">DNA-binding</keyword>
<dbReference type="Proteomes" id="UP000316142">
    <property type="component" value="Unassembled WGS sequence"/>
</dbReference>
<dbReference type="PANTHER" id="PTHR30055:SF223">
    <property type="entry name" value="HTH-TYPE TRANSCRIPTIONAL REGULATOR UIDR"/>
    <property type="match status" value="1"/>
</dbReference>
<keyword evidence="5" id="KW-1185">Reference proteome</keyword>
<evidence type="ECO:0000256" key="2">
    <source>
        <dbReference type="PROSITE-ProRule" id="PRU00335"/>
    </source>
</evidence>
<dbReference type="PANTHER" id="PTHR30055">
    <property type="entry name" value="HTH-TYPE TRANSCRIPTIONAL REGULATOR RUTR"/>
    <property type="match status" value="1"/>
</dbReference>